<evidence type="ECO:0000313" key="2">
    <source>
        <dbReference type="EMBL" id="SFB93706.1"/>
    </source>
</evidence>
<dbReference type="Gene3D" id="2.60.120.260">
    <property type="entry name" value="Galactose-binding domain-like"/>
    <property type="match status" value="1"/>
</dbReference>
<feature type="domain" description="BACON" evidence="1">
    <location>
        <begin position="63"/>
        <end position="121"/>
    </location>
</feature>
<accession>A0A1I1F434</accession>
<gene>
    <name evidence="2" type="ORF">SAMN05421747_102210</name>
</gene>
<name>A0A1I1F434_9SPHI</name>
<dbReference type="Gene3D" id="2.60.40.10">
    <property type="entry name" value="Immunoglobulins"/>
    <property type="match status" value="1"/>
</dbReference>
<dbReference type="STRING" id="623281.SAMN05421747_102210"/>
<proteinExistence type="predicted"/>
<organism evidence="2 3">
    <name type="scientific">Parapedobacter composti</name>
    <dbReference type="NCBI Taxonomy" id="623281"/>
    <lineage>
        <taxon>Bacteria</taxon>
        <taxon>Pseudomonadati</taxon>
        <taxon>Bacteroidota</taxon>
        <taxon>Sphingobacteriia</taxon>
        <taxon>Sphingobacteriales</taxon>
        <taxon>Sphingobacteriaceae</taxon>
        <taxon>Parapedobacter</taxon>
    </lineage>
</organism>
<dbReference type="InterPro" id="IPR024361">
    <property type="entry name" value="BACON"/>
</dbReference>
<dbReference type="OrthoDB" id="1001028at2"/>
<dbReference type="CDD" id="cd14948">
    <property type="entry name" value="BACON"/>
    <property type="match status" value="1"/>
</dbReference>
<evidence type="ECO:0000259" key="1">
    <source>
        <dbReference type="Pfam" id="PF13004"/>
    </source>
</evidence>
<keyword evidence="3" id="KW-1185">Reference proteome</keyword>
<dbReference type="Proteomes" id="UP000199577">
    <property type="component" value="Unassembled WGS sequence"/>
</dbReference>
<reference evidence="2 3" key="1">
    <citation type="submission" date="2016-10" db="EMBL/GenBank/DDBJ databases">
        <authorList>
            <person name="de Groot N.N."/>
        </authorList>
    </citation>
    <scope>NUCLEOTIDE SEQUENCE [LARGE SCALE GENOMIC DNA]</scope>
    <source>
        <strain evidence="2 3">DSM 22900</strain>
    </source>
</reference>
<dbReference type="Pfam" id="PF13004">
    <property type="entry name" value="BACON"/>
    <property type="match status" value="1"/>
</dbReference>
<protein>
    <submittedName>
        <fullName evidence="2">Putative binding domain-containing protein, N-terminal</fullName>
    </submittedName>
</protein>
<evidence type="ECO:0000313" key="3">
    <source>
        <dbReference type="Proteomes" id="UP000199577"/>
    </source>
</evidence>
<dbReference type="InterPro" id="IPR013783">
    <property type="entry name" value="Ig-like_fold"/>
</dbReference>
<dbReference type="AlphaFoldDB" id="A0A1I1F434"/>
<dbReference type="EMBL" id="FOLL01000002">
    <property type="protein sequence ID" value="SFB93706.1"/>
    <property type="molecule type" value="Genomic_DNA"/>
</dbReference>
<sequence>MHVNRIINMKNLFGKNLLVVILACCVSCSKTDLPFVLRSTDNLTFGYAASSQTFTICTNGNWTVSGEESDWIDVSPASGVGDGETREVVTVTVARNVGDQRTGRLTIQAANDNIYIDVVQAEGRMILGNLSLSKTLIKGEPLEDVSVVVPFNKGIVGEQLDVSVTLSGPGAEGLTASGVTVELNGETGTFEIPITGTPLAEGSLNIAVSVMGTSASLNATVFETDPGSMIYLEQYFDLLVLGGDHVGKAAGLHLVGNWPTIDGKRVLPENPQFAISGTANTDGTGDYFNTMHPSFVADRGLAGWTGMRVYERPGYVKIGTAGSTDGYIATPPLSTIEGTDDVKVTFKVARWSENASADQNAKLVIQVANGGIAEIAGTEIDLTPEWQEMSFIIRDATPETVIAFRAKSVANNRFLLDDVVISRSVE</sequence>